<evidence type="ECO:0000313" key="2">
    <source>
        <dbReference type="Proteomes" id="UP001370490"/>
    </source>
</evidence>
<reference evidence="1 2" key="1">
    <citation type="submission" date="2023-12" db="EMBL/GenBank/DDBJ databases">
        <title>A high-quality genome assembly for Dillenia turbinata (Dilleniales).</title>
        <authorList>
            <person name="Chanderbali A."/>
        </authorList>
    </citation>
    <scope>NUCLEOTIDE SEQUENCE [LARGE SCALE GENOMIC DNA]</scope>
    <source>
        <strain evidence="1">LSX21</strain>
        <tissue evidence="1">Leaf</tissue>
    </source>
</reference>
<name>A0AAN8ZEP6_9MAGN</name>
<dbReference type="Proteomes" id="UP001370490">
    <property type="component" value="Unassembled WGS sequence"/>
</dbReference>
<dbReference type="EMBL" id="JBAMMX010000010">
    <property type="protein sequence ID" value="KAK6932025.1"/>
    <property type="molecule type" value="Genomic_DNA"/>
</dbReference>
<protein>
    <submittedName>
        <fullName evidence="1">Uncharacterized protein</fullName>
    </submittedName>
</protein>
<organism evidence="1 2">
    <name type="scientific">Dillenia turbinata</name>
    <dbReference type="NCBI Taxonomy" id="194707"/>
    <lineage>
        <taxon>Eukaryota</taxon>
        <taxon>Viridiplantae</taxon>
        <taxon>Streptophyta</taxon>
        <taxon>Embryophyta</taxon>
        <taxon>Tracheophyta</taxon>
        <taxon>Spermatophyta</taxon>
        <taxon>Magnoliopsida</taxon>
        <taxon>eudicotyledons</taxon>
        <taxon>Gunneridae</taxon>
        <taxon>Pentapetalae</taxon>
        <taxon>Dilleniales</taxon>
        <taxon>Dilleniaceae</taxon>
        <taxon>Dillenia</taxon>
    </lineage>
</organism>
<dbReference type="AlphaFoldDB" id="A0AAN8ZEP6"/>
<keyword evidence="2" id="KW-1185">Reference proteome</keyword>
<evidence type="ECO:0000313" key="1">
    <source>
        <dbReference type="EMBL" id="KAK6932025.1"/>
    </source>
</evidence>
<gene>
    <name evidence="1" type="ORF">RJ641_001649</name>
</gene>
<proteinExistence type="predicted"/>
<comment type="caution">
    <text evidence="1">The sequence shown here is derived from an EMBL/GenBank/DDBJ whole genome shotgun (WGS) entry which is preliminary data.</text>
</comment>
<sequence>MKCREIVEKKRIFKILMGLNKSLDECEDIKSEEGDAMRIPCYFCYRKFFPSYPRSPIQQ</sequence>
<accession>A0AAN8ZEP6</accession>